<gene>
    <name evidence="2" type="ORF">A11Q_386</name>
</gene>
<dbReference type="STRING" id="1184267.A11Q_386"/>
<name>M4V9A6_9BACT</name>
<dbReference type="HOGENOM" id="CLU_1802312_0_0_7"/>
<sequence>MMYGPYTPQECENVVSWLKDQNIKFEVLKDEDKEKEFRRSDGQNLVNQAHWRTEVFLAQVFYIQILQWSSEQESAFSQKFIQKQEVPPEFLRDRQNEAESDNKQLHLDAERSAKIKRYCARAIVIVWVGYMLYWIVKSIAAPE</sequence>
<dbReference type="PATRIC" id="fig|1184267.3.peg.389"/>
<dbReference type="EMBL" id="CP003537">
    <property type="protein sequence ID" value="AGH94606.1"/>
    <property type="molecule type" value="Genomic_DNA"/>
</dbReference>
<dbReference type="Proteomes" id="UP000012040">
    <property type="component" value="Chromosome"/>
</dbReference>
<accession>M4V9A6</accession>
<proteinExistence type="predicted"/>
<evidence type="ECO:0000313" key="3">
    <source>
        <dbReference type="Proteomes" id="UP000012040"/>
    </source>
</evidence>
<feature type="transmembrane region" description="Helical" evidence="1">
    <location>
        <begin position="118"/>
        <end position="136"/>
    </location>
</feature>
<dbReference type="AlphaFoldDB" id="M4V9A6"/>
<keyword evidence="1" id="KW-0472">Membrane</keyword>
<keyword evidence="1" id="KW-0812">Transmembrane</keyword>
<reference evidence="2 3" key="1">
    <citation type="journal article" date="2013" name="ISME J.">
        <title>By their genes ye shall know them: genomic signatures of predatory bacteria.</title>
        <authorList>
            <person name="Pasternak Z."/>
            <person name="Pietrokovski S."/>
            <person name="Rotem O."/>
            <person name="Gophna U."/>
            <person name="Lurie-Weinberger M.N."/>
            <person name="Jurkevitch E."/>
        </authorList>
    </citation>
    <scope>NUCLEOTIDE SEQUENCE [LARGE SCALE GENOMIC DNA]</scope>
    <source>
        <strain evidence="2 3">JSS</strain>
    </source>
</reference>
<keyword evidence="1" id="KW-1133">Transmembrane helix</keyword>
<dbReference type="RefSeq" id="WP_015469096.1">
    <property type="nucleotide sequence ID" value="NC_020813.1"/>
</dbReference>
<keyword evidence="3" id="KW-1185">Reference proteome</keyword>
<organism evidence="2 3">
    <name type="scientific">Pseudobdellovibrio exovorus JSS</name>
    <dbReference type="NCBI Taxonomy" id="1184267"/>
    <lineage>
        <taxon>Bacteria</taxon>
        <taxon>Pseudomonadati</taxon>
        <taxon>Bdellovibrionota</taxon>
        <taxon>Bdellovibrionia</taxon>
        <taxon>Bdellovibrionales</taxon>
        <taxon>Pseudobdellovibrionaceae</taxon>
        <taxon>Pseudobdellovibrio</taxon>
    </lineage>
</organism>
<dbReference type="KEGG" id="bex:A11Q_386"/>
<protein>
    <submittedName>
        <fullName evidence="2">Uncharacterized protein</fullName>
    </submittedName>
</protein>
<evidence type="ECO:0000256" key="1">
    <source>
        <dbReference type="SAM" id="Phobius"/>
    </source>
</evidence>
<evidence type="ECO:0000313" key="2">
    <source>
        <dbReference type="EMBL" id="AGH94606.1"/>
    </source>
</evidence>